<keyword evidence="4 14" id="KW-1134">Transmembrane beta strand</keyword>
<evidence type="ECO:0000256" key="11">
    <source>
        <dbReference type="ARBA" id="ARBA00023136"/>
    </source>
</evidence>
<evidence type="ECO:0000256" key="3">
    <source>
        <dbReference type="ARBA" id="ARBA00022448"/>
    </source>
</evidence>
<feature type="signal peptide" evidence="16">
    <location>
        <begin position="1"/>
        <end position="22"/>
    </location>
</feature>
<feature type="domain" description="Secretin/TonB short N-terminal" evidence="17">
    <location>
        <begin position="48"/>
        <end position="99"/>
    </location>
</feature>
<keyword evidence="19" id="KW-1185">Reference proteome</keyword>
<dbReference type="FunFam" id="2.40.170.20:FF:000005">
    <property type="entry name" value="TonB-dependent siderophore receptor"/>
    <property type="match status" value="1"/>
</dbReference>
<reference evidence="18 19" key="1">
    <citation type="journal article" date="2015" name="Antonie Van Leeuwenhoek">
        <title>Lampropedia puyangensis sp. nov., isolated from symptomatic bark of Populus ? euramericana canker and emended description of Lampropedia hyalina (Ehrenberg 1832) Lee et al. 2004.</title>
        <authorList>
            <person name="Li Y."/>
            <person name="Wang T."/>
            <person name="Piao C.G."/>
            <person name="Wang L.F."/>
            <person name="Tian G.Z."/>
            <person name="Zhu T.H."/>
            <person name="Guo M.W."/>
        </authorList>
    </citation>
    <scope>NUCLEOTIDE SEQUENCE [LARGE SCALE GENOMIC DNA]</scope>
    <source>
        <strain evidence="18 19">2-bin</strain>
    </source>
</reference>
<evidence type="ECO:0000256" key="15">
    <source>
        <dbReference type="RuleBase" id="RU003357"/>
    </source>
</evidence>
<dbReference type="SMART" id="SM00965">
    <property type="entry name" value="STN"/>
    <property type="match status" value="1"/>
</dbReference>
<evidence type="ECO:0000256" key="8">
    <source>
        <dbReference type="ARBA" id="ARBA00023004"/>
    </source>
</evidence>
<dbReference type="NCBIfam" id="TIGR01783">
    <property type="entry name" value="TonB-siderophor"/>
    <property type="match status" value="1"/>
</dbReference>
<keyword evidence="6 14" id="KW-0812">Transmembrane</keyword>
<keyword evidence="13 14" id="KW-0998">Cell outer membrane</keyword>
<name>A0A4S8FIV7_9BURK</name>
<evidence type="ECO:0000256" key="2">
    <source>
        <dbReference type="ARBA" id="ARBA00009810"/>
    </source>
</evidence>
<dbReference type="Pfam" id="PF07715">
    <property type="entry name" value="Plug"/>
    <property type="match status" value="1"/>
</dbReference>
<evidence type="ECO:0000256" key="13">
    <source>
        <dbReference type="ARBA" id="ARBA00023237"/>
    </source>
</evidence>
<comment type="subcellular location">
    <subcellularLocation>
        <location evidence="1 14">Cell outer membrane</location>
        <topology evidence="1 14">Multi-pass membrane protein</topology>
    </subcellularLocation>
</comment>
<dbReference type="GO" id="GO:0009279">
    <property type="term" value="C:cell outer membrane"/>
    <property type="evidence" value="ECO:0007669"/>
    <property type="project" value="UniProtKB-SubCell"/>
</dbReference>
<dbReference type="GO" id="GO:0015891">
    <property type="term" value="P:siderophore transport"/>
    <property type="evidence" value="ECO:0007669"/>
    <property type="project" value="InterPro"/>
</dbReference>
<dbReference type="PANTHER" id="PTHR32552:SF68">
    <property type="entry name" value="FERRICHROME OUTER MEMBRANE TRANSPORTER_PHAGE RECEPTOR"/>
    <property type="match status" value="1"/>
</dbReference>
<evidence type="ECO:0000259" key="17">
    <source>
        <dbReference type="SMART" id="SM00965"/>
    </source>
</evidence>
<dbReference type="Gene3D" id="2.170.130.10">
    <property type="entry name" value="TonB-dependent receptor, plug domain"/>
    <property type="match status" value="1"/>
</dbReference>
<dbReference type="InterPro" id="IPR010105">
    <property type="entry name" value="TonB_sidphr_rcpt"/>
</dbReference>
<evidence type="ECO:0000256" key="16">
    <source>
        <dbReference type="SAM" id="SignalP"/>
    </source>
</evidence>
<dbReference type="InterPro" id="IPR012910">
    <property type="entry name" value="Plug_dom"/>
</dbReference>
<dbReference type="Pfam" id="PF00593">
    <property type="entry name" value="TonB_dep_Rec_b-barrel"/>
    <property type="match status" value="1"/>
</dbReference>
<keyword evidence="3 14" id="KW-0813">Transport</keyword>
<evidence type="ECO:0000256" key="6">
    <source>
        <dbReference type="ARBA" id="ARBA00022692"/>
    </source>
</evidence>
<dbReference type="PANTHER" id="PTHR32552">
    <property type="entry name" value="FERRICHROME IRON RECEPTOR-RELATED"/>
    <property type="match status" value="1"/>
</dbReference>
<keyword evidence="9" id="KW-0406">Ion transport</keyword>
<keyword evidence="7 16" id="KW-0732">Signal</keyword>
<dbReference type="Proteomes" id="UP000308917">
    <property type="component" value="Unassembled WGS sequence"/>
</dbReference>
<dbReference type="CDD" id="cd01347">
    <property type="entry name" value="ligand_gated_channel"/>
    <property type="match status" value="1"/>
</dbReference>
<keyword evidence="12 18" id="KW-0675">Receptor</keyword>
<evidence type="ECO:0000256" key="12">
    <source>
        <dbReference type="ARBA" id="ARBA00023170"/>
    </source>
</evidence>
<dbReference type="OrthoDB" id="127311at2"/>
<evidence type="ECO:0000256" key="4">
    <source>
        <dbReference type="ARBA" id="ARBA00022452"/>
    </source>
</evidence>
<dbReference type="FunFam" id="2.170.130.10:FF:000001">
    <property type="entry name" value="Catecholate siderophore TonB-dependent receptor"/>
    <property type="match status" value="1"/>
</dbReference>
<dbReference type="Pfam" id="PF07660">
    <property type="entry name" value="STN"/>
    <property type="match status" value="1"/>
</dbReference>
<keyword evidence="8" id="KW-0408">Iron</keyword>
<evidence type="ECO:0000313" key="18">
    <source>
        <dbReference type="EMBL" id="THU05522.1"/>
    </source>
</evidence>
<evidence type="ECO:0000256" key="7">
    <source>
        <dbReference type="ARBA" id="ARBA00022729"/>
    </source>
</evidence>
<evidence type="ECO:0000256" key="9">
    <source>
        <dbReference type="ARBA" id="ARBA00023065"/>
    </source>
</evidence>
<proteinExistence type="inferred from homology"/>
<dbReference type="InterPro" id="IPR011662">
    <property type="entry name" value="Secretin/TonB_short_N"/>
</dbReference>
<evidence type="ECO:0000256" key="1">
    <source>
        <dbReference type="ARBA" id="ARBA00004571"/>
    </source>
</evidence>
<dbReference type="PROSITE" id="PS52016">
    <property type="entry name" value="TONB_DEPENDENT_REC_3"/>
    <property type="match status" value="1"/>
</dbReference>
<keyword evidence="5" id="KW-0410">Iron transport</keyword>
<evidence type="ECO:0000256" key="5">
    <source>
        <dbReference type="ARBA" id="ARBA00022496"/>
    </source>
</evidence>
<dbReference type="Gene3D" id="2.40.170.20">
    <property type="entry name" value="TonB-dependent receptor, beta-barrel domain"/>
    <property type="match status" value="1"/>
</dbReference>
<sequence>MPTAAAWWVAVAVATMAAPTHAQQAVAFDIPAQPLAGALRLFSQQARQQVLFDQATVAGRSAPAVRGSLTPRQALDQLLAGTGIVLVQSQPDAFTLKAAPVANPQAAPATLEMVTVTVQPNQETATGPVGGLVAKRSATGSKTDTPIIETPQSISVIPAEQIELLKPRDIAETLAYTAGISRSAWVDRVVDEFVVRGFTSTQPYLDGMRYQVGIYDGQMEPYGLERVEVLKGAASTLYGSLPPGGLINAVSKQPTTEPLHEIGLDVGSFKRRQLSADFGGALTEDEAWSYRLTTVLRKSDTAQDYINDDRKYLAGALRWRPSAVTSLTLRAEFQHDATIYTAGTPLYGTLLPSSHGEIPTRRFIGEPGFDTFKVNRKVAGYLLEHDFSDDLKLRHGLRYYQGNIHRREAWARNYYGFTSDQRTITRRGHERFQTSKGVTMDTSLQYTLQTGAVQHTAIAGLDYSRITWNDQYYHYDLPDLDIFSPVYGSPIGAQRRSDDNWGQRNTKQTGLYVQDQMKMGDRWVVMVGGRQDYVRFDNYNPLTGAIEADNEKSSKFSGRLGVVYLAPNGLAPFVGFSQSFQPQTGSDRTGARFKPTEGEQYEAGVRYQPTGSDTLITAAVYQLTQTNVTVSDPFDSSFSVQMGKVRSRGFELEARTRLGRHANLIGAYAYTDARTIKSSPLTPSEEGKRFAYTPPHQLSAWADYGFGAFDLPGLRVGAGARYTGTTREQGSTQSLPAYVLMDAMVSYSTGPWKLALNMKNLADKRYVTTCSYNTCFLGEPRTVILTAAYRW</sequence>
<keyword evidence="11 14" id="KW-0472">Membrane</keyword>
<comment type="similarity">
    <text evidence="2 14 15">Belongs to the TonB-dependent receptor family.</text>
</comment>
<dbReference type="InterPro" id="IPR036942">
    <property type="entry name" value="Beta-barrel_TonB_sf"/>
</dbReference>
<dbReference type="Gene3D" id="3.55.50.30">
    <property type="match status" value="1"/>
</dbReference>
<organism evidence="18 19">
    <name type="scientific">Lampropedia puyangensis</name>
    <dbReference type="NCBI Taxonomy" id="1330072"/>
    <lineage>
        <taxon>Bacteria</taxon>
        <taxon>Pseudomonadati</taxon>
        <taxon>Pseudomonadota</taxon>
        <taxon>Betaproteobacteria</taxon>
        <taxon>Burkholderiales</taxon>
        <taxon>Comamonadaceae</taxon>
        <taxon>Lampropedia</taxon>
    </lineage>
</organism>
<dbReference type="AlphaFoldDB" id="A0A4S8FIV7"/>
<evidence type="ECO:0000256" key="14">
    <source>
        <dbReference type="PROSITE-ProRule" id="PRU01360"/>
    </source>
</evidence>
<accession>A0A4S8FIV7</accession>
<feature type="chain" id="PRO_5020268674" evidence="16">
    <location>
        <begin position="23"/>
        <end position="791"/>
    </location>
</feature>
<evidence type="ECO:0000313" key="19">
    <source>
        <dbReference type="Proteomes" id="UP000308917"/>
    </source>
</evidence>
<dbReference type="EMBL" id="STFG01000001">
    <property type="protein sequence ID" value="THU05522.1"/>
    <property type="molecule type" value="Genomic_DNA"/>
</dbReference>
<protein>
    <submittedName>
        <fullName evidence="18">TonB-dependent siderophore receptor</fullName>
    </submittedName>
</protein>
<dbReference type="InterPro" id="IPR037066">
    <property type="entry name" value="Plug_dom_sf"/>
</dbReference>
<dbReference type="SUPFAM" id="SSF56935">
    <property type="entry name" value="Porins"/>
    <property type="match status" value="1"/>
</dbReference>
<comment type="caution">
    <text evidence="18">The sequence shown here is derived from an EMBL/GenBank/DDBJ whole genome shotgun (WGS) entry which is preliminary data.</text>
</comment>
<gene>
    <name evidence="18" type="ORF">E9531_00710</name>
</gene>
<keyword evidence="10 15" id="KW-0798">TonB box</keyword>
<dbReference type="GO" id="GO:0038023">
    <property type="term" value="F:signaling receptor activity"/>
    <property type="evidence" value="ECO:0007669"/>
    <property type="project" value="InterPro"/>
</dbReference>
<dbReference type="InterPro" id="IPR000531">
    <property type="entry name" value="Beta-barrel_TonB"/>
</dbReference>
<dbReference type="InterPro" id="IPR039426">
    <property type="entry name" value="TonB-dep_rcpt-like"/>
</dbReference>
<dbReference type="GO" id="GO:0015344">
    <property type="term" value="F:siderophore uptake transmembrane transporter activity"/>
    <property type="evidence" value="ECO:0007669"/>
    <property type="project" value="TreeGrafter"/>
</dbReference>
<evidence type="ECO:0000256" key="10">
    <source>
        <dbReference type="ARBA" id="ARBA00023077"/>
    </source>
</evidence>